<feature type="domain" description="Nitroreductase" evidence="9">
    <location>
        <begin position="7"/>
        <end position="163"/>
    </location>
</feature>
<evidence type="ECO:0000256" key="3">
    <source>
        <dbReference type="ARBA" id="ARBA00022643"/>
    </source>
</evidence>
<name>A0A937JA99_9GAMM</name>
<dbReference type="PANTHER" id="PTHR43821">
    <property type="entry name" value="NAD(P)H NITROREDUCTASE YDJA-RELATED"/>
    <property type="match status" value="1"/>
</dbReference>
<dbReference type="InterPro" id="IPR029479">
    <property type="entry name" value="Nitroreductase"/>
</dbReference>
<evidence type="ECO:0000256" key="6">
    <source>
        <dbReference type="ARBA" id="ARBA00023027"/>
    </source>
</evidence>
<comment type="similarity">
    <text evidence="1 7">Belongs to the nitroreductase family.</text>
</comment>
<dbReference type="InterPro" id="IPR052530">
    <property type="entry name" value="NAD(P)H_nitroreductase"/>
</dbReference>
<evidence type="ECO:0000256" key="8">
    <source>
        <dbReference type="PIRSR" id="PIRSR000232-1"/>
    </source>
</evidence>
<dbReference type="EMBL" id="JADHSG010000001">
    <property type="protein sequence ID" value="MBL6902800.1"/>
    <property type="molecule type" value="Genomic_DNA"/>
</dbReference>
<feature type="binding site" evidence="8">
    <location>
        <position position="35"/>
    </location>
    <ligand>
        <name>FMN</name>
        <dbReference type="ChEBI" id="CHEBI:58210"/>
        <note>ligand shared between dimeric partners</note>
    </ligand>
</feature>
<evidence type="ECO:0000256" key="5">
    <source>
        <dbReference type="ARBA" id="ARBA00023002"/>
    </source>
</evidence>
<dbReference type="PANTHER" id="PTHR43821:SF1">
    <property type="entry name" value="NAD(P)H NITROREDUCTASE YDJA-RELATED"/>
    <property type="match status" value="1"/>
</dbReference>
<dbReference type="GO" id="GO:0016491">
    <property type="term" value="F:oxidoreductase activity"/>
    <property type="evidence" value="ECO:0007669"/>
    <property type="project" value="UniProtKB-UniRule"/>
</dbReference>
<dbReference type="AlphaFoldDB" id="A0A937JA99"/>
<comment type="cofactor">
    <cofactor evidence="8">
        <name>FMN</name>
        <dbReference type="ChEBI" id="CHEBI:58210"/>
    </cofactor>
    <text evidence="8">Binds 1 FMN per subunit.</text>
</comment>
<reference evidence="10" key="1">
    <citation type="submission" date="2020-10" db="EMBL/GenBank/DDBJ databases">
        <title>Microbiome of the Black Sea water column analyzed by genome centric metagenomics.</title>
        <authorList>
            <person name="Cabello-Yeves P.J."/>
            <person name="Callieri C."/>
            <person name="Picazo A."/>
            <person name="Mehrshad M."/>
            <person name="Haro-Moreno J.M."/>
            <person name="Roda-Garcia J."/>
            <person name="Dzembekova N."/>
            <person name="Slabakova V."/>
            <person name="Slabakova N."/>
            <person name="Moncheva S."/>
            <person name="Rodriguez-Valera F."/>
        </authorList>
    </citation>
    <scope>NUCLEOTIDE SEQUENCE</scope>
    <source>
        <strain evidence="10">BS30m-G43</strain>
    </source>
</reference>
<dbReference type="SUPFAM" id="SSF55469">
    <property type="entry name" value="FMN-dependent nitroreductase-like"/>
    <property type="match status" value="1"/>
</dbReference>
<evidence type="ECO:0000313" key="10">
    <source>
        <dbReference type="EMBL" id="MBL6902800.1"/>
    </source>
</evidence>
<feature type="binding site" evidence="8">
    <location>
        <position position="39"/>
    </location>
    <ligand>
        <name>FMN</name>
        <dbReference type="ChEBI" id="CHEBI:58210"/>
        <note>ligand shared between dimeric partners</note>
    </ligand>
</feature>
<dbReference type="PIRSF" id="PIRSF000232">
    <property type="entry name" value="YdjA"/>
    <property type="match status" value="1"/>
</dbReference>
<dbReference type="CDD" id="cd02135">
    <property type="entry name" value="YdjA-like"/>
    <property type="match status" value="1"/>
</dbReference>
<evidence type="ECO:0000256" key="1">
    <source>
        <dbReference type="ARBA" id="ARBA00007118"/>
    </source>
</evidence>
<dbReference type="EC" id="1.-.-.-" evidence="7"/>
<feature type="binding site" description="in other chain" evidence="8">
    <location>
        <begin position="133"/>
        <end position="135"/>
    </location>
    <ligand>
        <name>FMN</name>
        <dbReference type="ChEBI" id="CHEBI:58210"/>
        <note>ligand shared between dimeric partners</note>
    </ligand>
</feature>
<evidence type="ECO:0000259" key="9">
    <source>
        <dbReference type="Pfam" id="PF00881"/>
    </source>
</evidence>
<accession>A0A937JA99</accession>
<dbReference type="Pfam" id="PF00881">
    <property type="entry name" value="Nitroreductase"/>
    <property type="match status" value="1"/>
</dbReference>
<evidence type="ECO:0000256" key="2">
    <source>
        <dbReference type="ARBA" id="ARBA00022630"/>
    </source>
</evidence>
<keyword evidence="3 7" id="KW-0288">FMN</keyword>
<proteinExistence type="inferred from homology"/>
<keyword evidence="6 7" id="KW-0520">NAD</keyword>
<comment type="caution">
    <text evidence="10">The sequence shown here is derived from an EMBL/GenBank/DDBJ whole genome shotgun (WGS) entry which is preliminary data.</text>
</comment>
<keyword evidence="5 7" id="KW-0560">Oxidoreductase</keyword>
<protein>
    <recommendedName>
        <fullName evidence="7">Putative NAD(P)H nitroreductase</fullName>
        <ecNumber evidence="7">1.-.-.-</ecNumber>
    </recommendedName>
</protein>
<keyword evidence="4 7" id="KW-0521">NADP</keyword>
<evidence type="ECO:0000313" key="11">
    <source>
        <dbReference type="Proteomes" id="UP000705230"/>
    </source>
</evidence>
<dbReference type="Proteomes" id="UP000705230">
    <property type="component" value="Unassembled WGS sequence"/>
</dbReference>
<gene>
    <name evidence="10" type="ORF">ISR29_01185</name>
</gene>
<evidence type="ECO:0000256" key="7">
    <source>
        <dbReference type="PIRNR" id="PIRNR000232"/>
    </source>
</evidence>
<feature type="binding site" description="in other chain" evidence="8">
    <location>
        <begin position="10"/>
        <end position="12"/>
    </location>
    <ligand>
        <name>FMN</name>
        <dbReference type="ChEBI" id="CHEBI:58210"/>
        <note>ligand shared between dimeric partners</note>
    </ligand>
</feature>
<organism evidence="10 11">
    <name type="scientific">SAR86 cluster bacterium</name>
    <dbReference type="NCBI Taxonomy" id="2030880"/>
    <lineage>
        <taxon>Bacteria</taxon>
        <taxon>Pseudomonadati</taxon>
        <taxon>Pseudomonadota</taxon>
        <taxon>Gammaproteobacteria</taxon>
        <taxon>SAR86 cluster</taxon>
    </lineage>
</organism>
<keyword evidence="2 7" id="KW-0285">Flavoprotein</keyword>
<dbReference type="Gene3D" id="3.40.109.10">
    <property type="entry name" value="NADH Oxidase"/>
    <property type="match status" value="1"/>
</dbReference>
<dbReference type="InterPro" id="IPR026021">
    <property type="entry name" value="YdjA-like"/>
</dbReference>
<sequence length="185" mass="20694">MDAIDNITTRNSARELIEPHPSAQEMETVFEAALRAPDHAWLRPSKFIQITGDGRDKLSQIFIKAAHELNKDLTETQIVKYTEAPFRAPMIIILISNPKKHPKVPPIEQIISTGCAGQNILLALNALGYGAMWRTGTFAFNEAISKHLGLEKSAEVIGYIYTGTRTGKNKKIPIHDVKDYVDVWE</sequence>
<dbReference type="InterPro" id="IPR000415">
    <property type="entry name" value="Nitroreductase-like"/>
</dbReference>
<evidence type="ECO:0000256" key="4">
    <source>
        <dbReference type="ARBA" id="ARBA00022857"/>
    </source>
</evidence>